<dbReference type="InterPro" id="IPR013325">
    <property type="entry name" value="RNA_pol_sigma_r2"/>
</dbReference>
<evidence type="ECO:0000259" key="6">
    <source>
        <dbReference type="Pfam" id="PF04545"/>
    </source>
</evidence>
<dbReference type="InterPro" id="IPR013324">
    <property type="entry name" value="RNA_pol_sigma_r3/r4-like"/>
</dbReference>
<protein>
    <submittedName>
        <fullName evidence="7">RNA polymerase sigma factor FliA</fullName>
    </submittedName>
</protein>
<feature type="domain" description="RNA polymerase sigma-70 region 2" evidence="5">
    <location>
        <begin position="27"/>
        <end position="96"/>
    </location>
</feature>
<evidence type="ECO:0000256" key="1">
    <source>
        <dbReference type="ARBA" id="ARBA00023015"/>
    </source>
</evidence>
<evidence type="ECO:0000313" key="7">
    <source>
        <dbReference type="EMBL" id="TWU45185.1"/>
    </source>
</evidence>
<dbReference type="GO" id="GO:0006352">
    <property type="term" value="P:DNA-templated transcription initiation"/>
    <property type="evidence" value="ECO:0007669"/>
    <property type="project" value="InterPro"/>
</dbReference>
<name>A0A5C6E9I9_9BACT</name>
<accession>A0A5C6E9I9</accession>
<dbReference type="RefSeq" id="WP_197170757.1">
    <property type="nucleotide sequence ID" value="NZ_SJPY01000001.1"/>
</dbReference>
<comment type="caution">
    <text evidence="7">The sequence shown here is derived from an EMBL/GenBank/DDBJ whole genome shotgun (WGS) entry which is preliminary data.</text>
</comment>
<dbReference type="SUPFAM" id="SSF88659">
    <property type="entry name" value="Sigma3 and sigma4 domains of RNA polymerase sigma factors"/>
    <property type="match status" value="1"/>
</dbReference>
<evidence type="ECO:0000259" key="5">
    <source>
        <dbReference type="Pfam" id="PF04542"/>
    </source>
</evidence>
<organism evidence="7 8">
    <name type="scientific">Novipirellula aureliae</name>
    <dbReference type="NCBI Taxonomy" id="2527966"/>
    <lineage>
        <taxon>Bacteria</taxon>
        <taxon>Pseudomonadati</taxon>
        <taxon>Planctomycetota</taxon>
        <taxon>Planctomycetia</taxon>
        <taxon>Pirellulales</taxon>
        <taxon>Pirellulaceae</taxon>
        <taxon>Novipirellula</taxon>
    </lineage>
</organism>
<dbReference type="Proteomes" id="UP000315471">
    <property type="component" value="Unassembled WGS sequence"/>
</dbReference>
<evidence type="ECO:0000313" key="8">
    <source>
        <dbReference type="Proteomes" id="UP000315471"/>
    </source>
</evidence>
<dbReference type="SUPFAM" id="SSF88946">
    <property type="entry name" value="Sigma2 domain of RNA polymerase sigma factors"/>
    <property type="match status" value="1"/>
</dbReference>
<dbReference type="Gene3D" id="1.20.140.160">
    <property type="match status" value="1"/>
</dbReference>
<dbReference type="GO" id="GO:0016987">
    <property type="term" value="F:sigma factor activity"/>
    <property type="evidence" value="ECO:0007669"/>
    <property type="project" value="UniProtKB-KW"/>
</dbReference>
<dbReference type="NCBIfam" id="TIGR02937">
    <property type="entry name" value="sigma70-ECF"/>
    <property type="match status" value="1"/>
</dbReference>
<dbReference type="InterPro" id="IPR007630">
    <property type="entry name" value="RNA_pol_sigma70_r4"/>
</dbReference>
<dbReference type="GO" id="GO:0003677">
    <property type="term" value="F:DNA binding"/>
    <property type="evidence" value="ECO:0007669"/>
    <property type="project" value="UniProtKB-KW"/>
</dbReference>
<evidence type="ECO:0000256" key="3">
    <source>
        <dbReference type="ARBA" id="ARBA00023125"/>
    </source>
</evidence>
<keyword evidence="8" id="KW-1185">Reference proteome</keyword>
<dbReference type="PANTHER" id="PTHR30385:SF7">
    <property type="entry name" value="RNA POLYMERASE SIGMA FACTOR FLIA"/>
    <property type="match status" value="1"/>
</dbReference>
<dbReference type="InterPro" id="IPR014284">
    <property type="entry name" value="RNA_pol_sigma-70_dom"/>
</dbReference>
<dbReference type="Gene3D" id="1.10.1740.10">
    <property type="match status" value="1"/>
</dbReference>
<keyword evidence="1" id="KW-0805">Transcription regulation</keyword>
<keyword evidence="4" id="KW-0804">Transcription</keyword>
<dbReference type="AlphaFoldDB" id="A0A5C6E9I9"/>
<sequence>MTGEPISSEKASSDTDTKRHAAELIADGQGLVRSLALNVHRSLPVPTDLDDLIAYGQLGLVEAAQAYDPDAGARFTTFAFYRIRGAIYDGVAKMTWTSRARFRRLRFQAMADAVLENEHEDPNSSSSAAQDANWLSRVTEQLAVVFLVTSEEDSVGNSLTNAVDPYDSPGKTVASREMQQSLRKLVDQLPSDARRLVSSIYFEGFTLTQAAERAGISKSWASRLHAKSLNQLAKSLRKMGAD</sequence>
<keyword evidence="2" id="KW-0731">Sigma factor</keyword>
<gene>
    <name evidence="7" type="primary">fliA_1</name>
    <name evidence="7" type="ORF">Q31b_03560</name>
</gene>
<dbReference type="Pfam" id="PF04542">
    <property type="entry name" value="Sigma70_r2"/>
    <property type="match status" value="1"/>
</dbReference>
<proteinExistence type="predicted"/>
<feature type="domain" description="RNA polymerase sigma-70 region 4" evidence="6">
    <location>
        <begin position="187"/>
        <end position="233"/>
    </location>
</feature>
<dbReference type="PANTHER" id="PTHR30385">
    <property type="entry name" value="SIGMA FACTOR F FLAGELLAR"/>
    <property type="match status" value="1"/>
</dbReference>
<dbReference type="EMBL" id="SJPY01000001">
    <property type="protein sequence ID" value="TWU45185.1"/>
    <property type="molecule type" value="Genomic_DNA"/>
</dbReference>
<reference evidence="7 8" key="1">
    <citation type="submission" date="2019-02" db="EMBL/GenBank/DDBJ databases">
        <title>Deep-cultivation of Planctomycetes and their phenomic and genomic characterization uncovers novel biology.</title>
        <authorList>
            <person name="Wiegand S."/>
            <person name="Jogler M."/>
            <person name="Boedeker C."/>
            <person name="Pinto D."/>
            <person name="Vollmers J."/>
            <person name="Rivas-Marin E."/>
            <person name="Kohn T."/>
            <person name="Peeters S.H."/>
            <person name="Heuer A."/>
            <person name="Rast P."/>
            <person name="Oberbeckmann S."/>
            <person name="Bunk B."/>
            <person name="Jeske O."/>
            <person name="Meyerdierks A."/>
            <person name="Storesund J.E."/>
            <person name="Kallscheuer N."/>
            <person name="Luecker S."/>
            <person name="Lage O.M."/>
            <person name="Pohl T."/>
            <person name="Merkel B.J."/>
            <person name="Hornburger P."/>
            <person name="Mueller R.-W."/>
            <person name="Bruemmer F."/>
            <person name="Labrenz M."/>
            <person name="Spormann A.M."/>
            <person name="Op Den Camp H."/>
            <person name="Overmann J."/>
            <person name="Amann R."/>
            <person name="Jetten M.S.M."/>
            <person name="Mascher T."/>
            <person name="Medema M.H."/>
            <person name="Devos D.P."/>
            <person name="Kaster A.-K."/>
            <person name="Ovreas L."/>
            <person name="Rohde M."/>
            <person name="Galperin M.Y."/>
            <person name="Jogler C."/>
        </authorList>
    </citation>
    <scope>NUCLEOTIDE SEQUENCE [LARGE SCALE GENOMIC DNA]</scope>
    <source>
        <strain evidence="7 8">Q31b</strain>
    </source>
</reference>
<evidence type="ECO:0000256" key="4">
    <source>
        <dbReference type="ARBA" id="ARBA00023163"/>
    </source>
</evidence>
<dbReference type="Pfam" id="PF04545">
    <property type="entry name" value="Sigma70_r4"/>
    <property type="match status" value="1"/>
</dbReference>
<dbReference type="InterPro" id="IPR007627">
    <property type="entry name" value="RNA_pol_sigma70_r2"/>
</dbReference>
<keyword evidence="3" id="KW-0238">DNA-binding</keyword>
<evidence type="ECO:0000256" key="2">
    <source>
        <dbReference type="ARBA" id="ARBA00023082"/>
    </source>
</evidence>